<dbReference type="Gene3D" id="2.60.120.370">
    <property type="entry name" value="YhcH/YjgK/YiaL"/>
    <property type="match status" value="1"/>
</dbReference>
<comment type="caution">
    <text evidence="1">The sequence shown here is derived from an EMBL/GenBank/DDBJ whole genome shotgun (WGS) entry which is preliminary data.</text>
</comment>
<organism evidence="1 2">
    <name type="scientific">Cloacibacterium rupense</name>
    <dbReference type="NCBI Taxonomy" id="517423"/>
    <lineage>
        <taxon>Bacteria</taxon>
        <taxon>Pseudomonadati</taxon>
        <taxon>Bacteroidota</taxon>
        <taxon>Flavobacteriia</taxon>
        <taxon>Flavobacteriales</taxon>
        <taxon>Weeksellaceae</taxon>
    </lineage>
</organism>
<proteinExistence type="predicted"/>
<dbReference type="Proteomes" id="UP000620064">
    <property type="component" value="Unassembled WGS sequence"/>
</dbReference>
<dbReference type="EMBL" id="BMLV01000001">
    <property type="protein sequence ID" value="GGP01928.1"/>
    <property type="molecule type" value="Genomic_DNA"/>
</dbReference>
<keyword evidence="2" id="KW-1185">Reference proteome</keyword>
<sequence length="149" mass="17037">MIIDSLKNATLYTNLHPLFARAFDYLKNEDLNALEDGTTDLGGGLKVIVSSKKGKTPEESLSKFECHDQNIDIQFCVKGVENIGWKPREKCTLPNGDYNPEKDVRFYKDSPDMYFQLTDNQFVIFYPNDVHAPMIGNDIIKKIVFKVKI</sequence>
<gene>
    <name evidence="1" type="ORF">GCM10010992_04270</name>
</gene>
<evidence type="ECO:0000313" key="1">
    <source>
        <dbReference type="EMBL" id="GGP01928.1"/>
    </source>
</evidence>
<dbReference type="NCBIfam" id="TIGR00022">
    <property type="entry name" value="YhcH/YjgK/YiaL family protein"/>
    <property type="match status" value="1"/>
</dbReference>
<evidence type="ECO:0008006" key="3">
    <source>
        <dbReference type="Google" id="ProtNLM"/>
    </source>
</evidence>
<protein>
    <recommendedName>
        <fullName evidence="3">YhcH/YjgK/YiaL family protein</fullName>
    </recommendedName>
</protein>
<dbReference type="SUPFAM" id="SSF51197">
    <property type="entry name" value="Clavaminate synthase-like"/>
    <property type="match status" value="1"/>
</dbReference>
<accession>A0ABQ2NGI2</accession>
<dbReference type="Pfam" id="PF04074">
    <property type="entry name" value="DUF386"/>
    <property type="match status" value="1"/>
</dbReference>
<evidence type="ECO:0000313" key="2">
    <source>
        <dbReference type="Proteomes" id="UP000620064"/>
    </source>
</evidence>
<dbReference type="InterPro" id="IPR004375">
    <property type="entry name" value="NanQ/TabA/YiaL"/>
</dbReference>
<dbReference type="PANTHER" id="PTHR34986">
    <property type="entry name" value="EVOLVED BETA-GALACTOSIDASE SUBUNIT BETA"/>
    <property type="match status" value="1"/>
</dbReference>
<dbReference type="PANTHER" id="PTHR34986:SF1">
    <property type="entry name" value="PROTEIN YIAL"/>
    <property type="match status" value="1"/>
</dbReference>
<dbReference type="RefSeq" id="WP_188616430.1">
    <property type="nucleotide sequence ID" value="NZ_BMLV01000001.1"/>
</dbReference>
<name>A0ABQ2NGI2_9FLAO</name>
<dbReference type="InterPro" id="IPR037012">
    <property type="entry name" value="NanQ/TabA/YiaL_sf"/>
</dbReference>
<reference evidence="2" key="1">
    <citation type="journal article" date="2019" name="Int. J. Syst. Evol. Microbiol.">
        <title>The Global Catalogue of Microorganisms (GCM) 10K type strain sequencing project: providing services to taxonomists for standard genome sequencing and annotation.</title>
        <authorList>
            <consortium name="The Broad Institute Genomics Platform"/>
            <consortium name="The Broad Institute Genome Sequencing Center for Infectious Disease"/>
            <person name="Wu L."/>
            <person name="Ma J."/>
        </authorList>
    </citation>
    <scope>NUCLEOTIDE SEQUENCE [LARGE SCALE GENOMIC DNA]</scope>
    <source>
        <strain evidence="2">CGMCC 1.7656</strain>
    </source>
</reference>